<dbReference type="EMBL" id="JABSTU010000005">
    <property type="protein sequence ID" value="KAH8032566.1"/>
    <property type="molecule type" value="Genomic_DNA"/>
</dbReference>
<evidence type="ECO:0000256" key="2">
    <source>
        <dbReference type="ARBA" id="ARBA00023034"/>
    </source>
</evidence>
<dbReference type="PANTHER" id="PTHR48438">
    <property type="entry name" value="ALPHA-(1,3)-FUCOSYLTRANSFERASE C-RELATED"/>
    <property type="match status" value="1"/>
</dbReference>
<dbReference type="VEuPathDB" id="VectorBase:LOC119178879"/>
<evidence type="ECO:0000256" key="1">
    <source>
        <dbReference type="ARBA" id="ARBA00004447"/>
    </source>
</evidence>
<dbReference type="AlphaFoldDB" id="A0A9J6EDX6"/>
<dbReference type="GO" id="GO:0008417">
    <property type="term" value="F:fucosyltransferase activity"/>
    <property type="evidence" value="ECO:0007669"/>
    <property type="project" value="InterPro"/>
</dbReference>
<reference evidence="4" key="2">
    <citation type="submission" date="2021-09" db="EMBL/GenBank/DDBJ databases">
        <authorList>
            <person name="Jia N."/>
            <person name="Wang J."/>
            <person name="Shi W."/>
            <person name="Du L."/>
            <person name="Sun Y."/>
            <person name="Zhan W."/>
            <person name="Jiang J."/>
            <person name="Wang Q."/>
            <person name="Zhang B."/>
            <person name="Ji P."/>
            <person name="Sakyi L.B."/>
            <person name="Cui X."/>
            <person name="Yuan T."/>
            <person name="Jiang B."/>
            <person name="Yang W."/>
            <person name="Lam T.T.-Y."/>
            <person name="Chang Q."/>
            <person name="Ding S."/>
            <person name="Wang X."/>
            <person name="Zhu J."/>
            <person name="Ruan X."/>
            <person name="Zhao L."/>
            <person name="Wei J."/>
            <person name="Que T."/>
            <person name="Du C."/>
            <person name="Cheng J."/>
            <person name="Dai P."/>
            <person name="Han X."/>
            <person name="Huang E."/>
            <person name="Gao Y."/>
            <person name="Liu J."/>
            <person name="Shao H."/>
            <person name="Ye R."/>
            <person name="Li L."/>
            <person name="Wei W."/>
            <person name="Wang X."/>
            <person name="Wang C."/>
            <person name="Huo Q."/>
            <person name="Li W."/>
            <person name="Guo W."/>
            <person name="Chen H."/>
            <person name="Chen S."/>
            <person name="Zhou L."/>
            <person name="Zhou L."/>
            <person name="Ni X."/>
            <person name="Tian J."/>
            <person name="Zhou Y."/>
            <person name="Sheng Y."/>
            <person name="Liu T."/>
            <person name="Pan Y."/>
            <person name="Xia L."/>
            <person name="Li J."/>
            <person name="Zhao F."/>
            <person name="Cao W."/>
        </authorList>
    </citation>
    <scope>NUCLEOTIDE SEQUENCE</scope>
    <source>
        <strain evidence="4">Rmic-2018</strain>
        <tissue evidence="4">Larvae</tissue>
    </source>
</reference>
<evidence type="ECO:0000313" key="5">
    <source>
        <dbReference type="Proteomes" id="UP000821866"/>
    </source>
</evidence>
<name>A0A9J6EDX6_RHIMP</name>
<protein>
    <recommendedName>
        <fullName evidence="3">Fucosyltransferase N-terminal domain-containing protein</fullName>
    </recommendedName>
</protein>
<gene>
    <name evidence="4" type="ORF">HPB51_026019</name>
</gene>
<dbReference type="SUPFAM" id="SSF53756">
    <property type="entry name" value="UDP-Glycosyltransferase/glycogen phosphorylase"/>
    <property type="match status" value="1"/>
</dbReference>
<sequence length="123" mass="14695">MWTKYFRKWSETLDDTRIGEDLVGNCTVKCLITNDPCLVEDSDAVVFHMRDMMLTRLPSKRLAWQRWVFFLMESPPHTGFADFNFTYAMFNWTMTYRRDSDVYLPYGRITPRLLTNATRTKET</sequence>
<feature type="domain" description="Fucosyltransferase N-terminal" evidence="3">
    <location>
        <begin position="2"/>
        <end position="107"/>
    </location>
</feature>
<dbReference type="GO" id="GO:0032580">
    <property type="term" value="C:Golgi cisterna membrane"/>
    <property type="evidence" value="ECO:0007669"/>
    <property type="project" value="UniProtKB-SubCell"/>
</dbReference>
<dbReference type="InterPro" id="IPR001503">
    <property type="entry name" value="Glyco_trans_10"/>
</dbReference>
<evidence type="ECO:0000313" key="4">
    <source>
        <dbReference type="EMBL" id="KAH8032566.1"/>
    </source>
</evidence>
<accession>A0A9J6EDX6</accession>
<comment type="subcellular location">
    <subcellularLocation>
        <location evidence="1">Golgi apparatus</location>
        <location evidence="1">Golgi stack membrane</location>
        <topology evidence="1">Single-pass type II membrane protein</topology>
    </subcellularLocation>
</comment>
<evidence type="ECO:0000259" key="3">
    <source>
        <dbReference type="Pfam" id="PF17039"/>
    </source>
</evidence>
<proteinExistence type="predicted"/>
<dbReference type="Pfam" id="PF17039">
    <property type="entry name" value="Glyco_tran_10_N"/>
    <property type="match status" value="1"/>
</dbReference>
<keyword evidence="5" id="KW-1185">Reference proteome</keyword>
<dbReference type="PANTHER" id="PTHR48438:SF1">
    <property type="entry name" value="ALPHA-(1,3)-FUCOSYLTRANSFERASE C-RELATED"/>
    <property type="match status" value="1"/>
</dbReference>
<comment type="caution">
    <text evidence="4">The sequence shown here is derived from an EMBL/GenBank/DDBJ whole genome shotgun (WGS) entry which is preliminary data.</text>
</comment>
<reference evidence="4" key="1">
    <citation type="journal article" date="2020" name="Cell">
        <title>Large-Scale Comparative Analyses of Tick Genomes Elucidate Their Genetic Diversity and Vector Capacities.</title>
        <authorList>
            <consortium name="Tick Genome and Microbiome Consortium (TIGMIC)"/>
            <person name="Jia N."/>
            <person name="Wang J."/>
            <person name="Shi W."/>
            <person name="Du L."/>
            <person name="Sun Y."/>
            <person name="Zhan W."/>
            <person name="Jiang J.F."/>
            <person name="Wang Q."/>
            <person name="Zhang B."/>
            <person name="Ji P."/>
            <person name="Bell-Sakyi L."/>
            <person name="Cui X.M."/>
            <person name="Yuan T.T."/>
            <person name="Jiang B.G."/>
            <person name="Yang W.F."/>
            <person name="Lam T.T."/>
            <person name="Chang Q.C."/>
            <person name="Ding S.J."/>
            <person name="Wang X.J."/>
            <person name="Zhu J.G."/>
            <person name="Ruan X.D."/>
            <person name="Zhao L."/>
            <person name="Wei J.T."/>
            <person name="Ye R.Z."/>
            <person name="Que T.C."/>
            <person name="Du C.H."/>
            <person name="Zhou Y.H."/>
            <person name="Cheng J.X."/>
            <person name="Dai P.F."/>
            <person name="Guo W.B."/>
            <person name="Han X.H."/>
            <person name="Huang E.J."/>
            <person name="Li L.F."/>
            <person name="Wei W."/>
            <person name="Gao Y.C."/>
            <person name="Liu J.Z."/>
            <person name="Shao H.Z."/>
            <person name="Wang X."/>
            <person name="Wang C.C."/>
            <person name="Yang T.C."/>
            <person name="Huo Q.B."/>
            <person name="Li W."/>
            <person name="Chen H.Y."/>
            <person name="Chen S.E."/>
            <person name="Zhou L.G."/>
            <person name="Ni X.B."/>
            <person name="Tian J.H."/>
            <person name="Sheng Y."/>
            <person name="Liu T."/>
            <person name="Pan Y.S."/>
            <person name="Xia L.Y."/>
            <person name="Li J."/>
            <person name="Zhao F."/>
            <person name="Cao W.C."/>
        </authorList>
    </citation>
    <scope>NUCLEOTIDE SEQUENCE</scope>
    <source>
        <strain evidence="4">Rmic-2018</strain>
    </source>
</reference>
<keyword evidence="2" id="KW-0333">Golgi apparatus</keyword>
<dbReference type="Proteomes" id="UP000821866">
    <property type="component" value="Chromosome 3"/>
</dbReference>
<organism evidence="4 5">
    <name type="scientific">Rhipicephalus microplus</name>
    <name type="common">Cattle tick</name>
    <name type="synonym">Boophilus microplus</name>
    <dbReference type="NCBI Taxonomy" id="6941"/>
    <lineage>
        <taxon>Eukaryota</taxon>
        <taxon>Metazoa</taxon>
        <taxon>Ecdysozoa</taxon>
        <taxon>Arthropoda</taxon>
        <taxon>Chelicerata</taxon>
        <taxon>Arachnida</taxon>
        <taxon>Acari</taxon>
        <taxon>Parasitiformes</taxon>
        <taxon>Ixodida</taxon>
        <taxon>Ixodoidea</taxon>
        <taxon>Ixodidae</taxon>
        <taxon>Rhipicephalinae</taxon>
        <taxon>Rhipicephalus</taxon>
        <taxon>Boophilus</taxon>
    </lineage>
</organism>
<dbReference type="InterPro" id="IPR031481">
    <property type="entry name" value="Glyco_tran_10_N"/>
</dbReference>